<dbReference type="InterPro" id="IPR037518">
    <property type="entry name" value="MPN"/>
</dbReference>
<dbReference type="Pfam" id="PF04002">
    <property type="entry name" value="RadC"/>
    <property type="match status" value="1"/>
</dbReference>
<dbReference type="Gene3D" id="3.40.140.10">
    <property type="entry name" value="Cytidine Deaminase, domain 2"/>
    <property type="match status" value="1"/>
</dbReference>
<keyword evidence="2" id="KW-0645">Protease</keyword>
<dbReference type="InterPro" id="IPR020891">
    <property type="entry name" value="UPF0758_CS"/>
</dbReference>
<accession>A0A923LGG5</accession>
<dbReference type="InterPro" id="IPR001405">
    <property type="entry name" value="UPF0758"/>
</dbReference>
<name>A0A923LGG5_9FIRM</name>
<sequence>MRITKYATLLDYEKHCLLVKENAVNYPVEKLDNAGKIYKMLCDVFNHNRQTEEYVYLLCFNEKCRLLGIFELSHGSVNASFCSPREILQKTLLCNATSFVLAHNHPSGDVSPSREDIFVYRKIKKVSELMDISFLDNLIIGDDYYSFYEHDIK</sequence>
<evidence type="ECO:0000256" key="4">
    <source>
        <dbReference type="ARBA" id="ARBA00022801"/>
    </source>
</evidence>
<dbReference type="PROSITE" id="PS50249">
    <property type="entry name" value="MPN"/>
    <property type="match status" value="1"/>
</dbReference>
<dbReference type="AlphaFoldDB" id="A0A923LGG5"/>
<dbReference type="GO" id="GO:0046872">
    <property type="term" value="F:metal ion binding"/>
    <property type="evidence" value="ECO:0007669"/>
    <property type="project" value="UniProtKB-KW"/>
</dbReference>
<keyword evidence="9" id="KW-1185">Reference proteome</keyword>
<dbReference type="EMBL" id="JACOPF010000001">
    <property type="protein sequence ID" value="MBC5688181.1"/>
    <property type="molecule type" value="Genomic_DNA"/>
</dbReference>
<dbReference type="PANTHER" id="PTHR30471">
    <property type="entry name" value="DNA REPAIR PROTEIN RADC"/>
    <property type="match status" value="1"/>
</dbReference>
<evidence type="ECO:0000256" key="2">
    <source>
        <dbReference type="ARBA" id="ARBA00022670"/>
    </source>
</evidence>
<evidence type="ECO:0000256" key="3">
    <source>
        <dbReference type="ARBA" id="ARBA00022723"/>
    </source>
</evidence>
<dbReference type="GO" id="GO:0008237">
    <property type="term" value="F:metallopeptidase activity"/>
    <property type="evidence" value="ECO:0007669"/>
    <property type="project" value="UniProtKB-KW"/>
</dbReference>
<keyword evidence="3" id="KW-0479">Metal-binding</keyword>
<organism evidence="8 9">
    <name type="scientific">Mediterraneibacter hominis</name>
    <dbReference type="NCBI Taxonomy" id="2763054"/>
    <lineage>
        <taxon>Bacteria</taxon>
        <taxon>Bacillati</taxon>
        <taxon>Bacillota</taxon>
        <taxon>Clostridia</taxon>
        <taxon>Lachnospirales</taxon>
        <taxon>Lachnospiraceae</taxon>
        <taxon>Mediterraneibacter</taxon>
    </lineage>
</organism>
<dbReference type="InterPro" id="IPR025657">
    <property type="entry name" value="RadC_JAB"/>
</dbReference>
<evidence type="ECO:0000313" key="8">
    <source>
        <dbReference type="EMBL" id="MBC5688181.1"/>
    </source>
</evidence>
<proteinExistence type="inferred from homology"/>
<comment type="caution">
    <text evidence="8">The sequence shown here is derived from an EMBL/GenBank/DDBJ whole genome shotgun (WGS) entry which is preliminary data.</text>
</comment>
<comment type="similarity">
    <text evidence="1">Belongs to the UPF0758 family.</text>
</comment>
<keyword evidence="5" id="KW-0862">Zinc</keyword>
<evidence type="ECO:0000313" key="9">
    <source>
        <dbReference type="Proteomes" id="UP000652477"/>
    </source>
</evidence>
<keyword evidence="4" id="KW-0378">Hydrolase</keyword>
<reference evidence="8" key="1">
    <citation type="submission" date="2020-08" db="EMBL/GenBank/DDBJ databases">
        <title>Genome public.</title>
        <authorList>
            <person name="Liu C."/>
            <person name="Sun Q."/>
        </authorList>
    </citation>
    <scope>NUCLEOTIDE SEQUENCE</scope>
    <source>
        <strain evidence="8">NSJ-55</strain>
    </source>
</reference>
<evidence type="ECO:0000259" key="7">
    <source>
        <dbReference type="PROSITE" id="PS50249"/>
    </source>
</evidence>
<protein>
    <submittedName>
        <fullName evidence="8">JAB domain-containing protein</fullName>
    </submittedName>
</protein>
<dbReference type="GO" id="GO:0006508">
    <property type="term" value="P:proteolysis"/>
    <property type="evidence" value="ECO:0007669"/>
    <property type="project" value="UniProtKB-KW"/>
</dbReference>
<dbReference type="PROSITE" id="PS01302">
    <property type="entry name" value="UPF0758"/>
    <property type="match status" value="1"/>
</dbReference>
<evidence type="ECO:0000256" key="5">
    <source>
        <dbReference type="ARBA" id="ARBA00022833"/>
    </source>
</evidence>
<dbReference type="PANTHER" id="PTHR30471:SF3">
    <property type="entry name" value="UPF0758 PROTEIN YEES-RELATED"/>
    <property type="match status" value="1"/>
</dbReference>
<dbReference type="RefSeq" id="WP_186874815.1">
    <property type="nucleotide sequence ID" value="NZ_JACOPF010000001.1"/>
</dbReference>
<evidence type="ECO:0000256" key="1">
    <source>
        <dbReference type="ARBA" id="ARBA00010243"/>
    </source>
</evidence>
<gene>
    <name evidence="8" type="ORF">H8S37_04435</name>
</gene>
<evidence type="ECO:0000256" key="6">
    <source>
        <dbReference type="ARBA" id="ARBA00023049"/>
    </source>
</evidence>
<dbReference type="Proteomes" id="UP000652477">
    <property type="component" value="Unassembled WGS sequence"/>
</dbReference>
<keyword evidence="6" id="KW-0482">Metalloprotease</keyword>
<feature type="domain" description="MPN" evidence="7">
    <location>
        <begin position="30"/>
        <end position="153"/>
    </location>
</feature>
<dbReference type="CDD" id="cd08071">
    <property type="entry name" value="MPN_DUF2466"/>
    <property type="match status" value="1"/>
</dbReference>